<protein>
    <submittedName>
        <fullName evidence="1">Uncharacterized protein</fullName>
    </submittedName>
</protein>
<proteinExistence type="predicted"/>
<dbReference type="Proteomes" id="UP000558488">
    <property type="component" value="Unassembled WGS sequence"/>
</dbReference>
<name>A0A7J7YYB9_PIPKU</name>
<gene>
    <name evidence="1" type="ORF">mPipKuh1_009866</name>
</gene>
<evidence type="ECO:0000313" key="2">
    <source>
        <dbReference type="Proteomes" id="UP000558488"/>
    </source>
</evidence>
<organism evidence="1 2">
    <name type="scientific">Pipistrellus kuhlii</name>
    <name type="common">Kuhl's pipistrelle</name>
    <dbReference type="NCBI Taxonomy" id="59472"/>
    <lineage>
        <taxon>Eukaryota</taxon>
        <taxon>Metazoa</taxon>
        <taxon>Chordata</taxon>
        <taxon>Craniata</taxon>
        <taxon>Vertebrata</taxon>
        <taxon>Euteleostomi</taxon>
        <taxon>Mammalia</taxon>
        <taxon>Eutheria</taxon>
        <taxon>Laurasiatheria</taxon>
        <taxon>Chiroptera</taxon>
        <taxon>Yangochiroptera</taxon>
        <taxon>Vespertilionidae</taxon>
        <taxon>Pipistrellus</taxon>
    </lineage>
</organism>
<dbReference type="EMBL" id="JACAGB010000004">
    <property type="protein sequence ID" value="KAF6366450.1"/>
    <property type="molecule type" value="Genomic_DNA"/>
</dbReference>
<keyword evidence="2" id="KW-1185">Reference proteome</keyword>
<comment type="caution">
    <text evidence="1">The sequence shown here is derived from an EMBL/GenBank/DDBJ whole genome shotgun (WGS) entry which is preliminary data.</text>
</comment>
<reference evidence="1 2" key="1">
    <citation type="journal article" date="2020" name="Nature">
        <title>Six reference-quality genomes reveal evolution of bat adaptations.</title>
        <authorList>
            <person name="Jebb D."/>
            <person name="Huang Z."/>
            <person name="Pippel M."/>
            <person name="Hughes G.M."/>
            <person name="Lavrichenko K."/>
            <person name="Devanna P."/>
            <person name="Winkler S."/>
            <person name="Jermiin L.S."/>
            <person name="Skirmuntt E.C."/>
            <person name="Katzourakis A."/>
            <person name="Burkitt-Gray L."/>
            <person name="Ray D.A."/>
            <person name="Sullivan K.A.M."/>
            <person name="Roscito J.G."/>
            <person name="Kirilenko B.M."/>
            <person name="Davalos L.M."/>
            <person name="Corthals A.P."/>
            <person name="Power M.L."/>
            <person name="Jones G."/>
            <person name="Ransome R.D."/>
            <person name="Dechmann D.K.N."/>
            <person name="Locatelli A.G."/>
            <person name="Puechmaille S.J."/>
            <person name="Fedrigo O."/>
            <person name="Jarvis E.D."/>
            <person name="Hiller M."/>
            <person name="Vernes S.C."/>
            <person name="Myers E.W."/>
            <person name="Teeling E.C."/>
        </authorList>
    </citation>
    <scope>NUCLEOTIDE SEQUENCE [LARGE SCALE GENOMIC DNA]</scope>
    <source>
        <strain evidence="1">MPipKuh1</strain>
        <tissue evidence="1">Flight muscle</tissue>
    </source>
</reference>
<accession>A0A7J7YYB9</accession>
<evidence type="ECO:0000313" key="1">
    <source>
        <dbReference type="EMBL" id="KAF6366450.1"/>
    </source>
</evidence>
<sequence>MEIIKLKLSNNLNYCIKFILKIKSANYSQGPVTFPLAQGLEFQIVSNSGLSFRRLQKKKAVILSKITTNDYLMGPGKLCLGTWGQYFLLSHPAETSCLLGIEARLRVTKCPVLLACPGFSSERTTSPKFLRPK</sequence>
<dbReference type="AlphaFoldDB" id="A0A7J7YYB9"/>